<protein>
    <recommendedName>
        <fullName evidence="1">RNase H type-1 domain-containing protein</fullName>
    </recommendedName>
</protein>
<feature type="domain" description="RNase H type-1" evidence="1">
    <location>
        <begin position="1"/>
        <end position="80"/>
    </location>
</feature>
<dbReference type="EMBL" id="JAQQBS010000003">
    <property type="protein sequence ID" value="KAK0170546.1"/>
    <property type="molecule type" value="Genomic_DNA"/>
</dbReference>
<dbReference type="InterPro" id="IPR012337">
    <property type="entry name" value="RNaseH-like_sf"/>
</dbReference>
<keyword evidence="3" id="KW-1185">Reference proteome</keyword>
<dbReference type="Pfam" id="PF00075">
    <property type="entry name" value="RNase_H"/>
    <property type="match status" value="1"/>
</dbReference>
<dbReference type="InterPro" id="IPR002156">
    <property type="entry name" value="RNaseH_domain"/>
</dbReference>
<dbReference type="AlphaFoldDB" id="A0AA39KR60"/>
<name>A0AA39KR60_9HYME</name>
<reference evidence="2" key="2">
    <citation type="submission" date="2023-03" db="EMBL/GenBank/DDBJ databases">
        <authorList>
            <person name="Inwood S.N."/>
            <person name="Skelly J.G."/>
            <person name="Guhlin J."/>
            <person name="Harrop T.W.R."/>
            <person name="Goldson S.G."/>
            <person name="Dearden P.K."/>
        </authorList>
    </citation>
    <scope>NUCLEOTIDE SEQUENCE</scope>
    <source>
        <strain evidence="2">Irish</strain>
        <tissue evidence="2">Whole body</tissue>
    </source>
</reference>
<evidence type="ECO:0000259" key="1">
    <source>
        <dbReference type="PROSITE" id="PS50879"/>
    </source>
</evidence>
<comment type="caution">
    <text evidence="2">The sequence shown here is derived from an EMBL/GenBank/DDBJ whole genome shotgun (WGS) entry which is preliminary data.</text>
</comment>
<proteinExistence type="predicted"/>
<dbReference type="SUPFAM" id="SSF53098">
    <property type="entry name" value="Ribonuclease H-like"/>
    <property type="match status" value="1"/>
</dbReference>
<dbReference type="PROSITE" id="PS50879">
    <property type="entry name" value="RNASE_H_1"/>
    <property type="match status" value="1"/>
</dbReference>
<dbReference type="Gene3D" id="3.30.420.10">
    <property type="entry name" value="Ribonuclease H-like superfamily/Ribonuclease H"/>
    <property type="match status" value="1"/>
</dbReference>
<sequence length="141" mass="16567">MNKGKWEEEIIIMTDSKSTLQSLANNKINAYTNKYILEIKYWYDKIISEMKRNIIFIWISAHKGIKGNEIADKIAKEAAEVKEHGRIDVPINDLKIESARCECGYELETLNHTIWQCHLYDEERIKLDEELRKRGCKAHQA</sequence>
<reference evidence="2" key="1">
    <citation type="journal article" date="2023" name="bioRxiv">
        <title>Scaffold-level genome assemblies of two parasitoid biocontrol wasps reveal the parthenogenesis mechanism and an associated novel virus.</title>
        <authorList>
            <person name="Inwood S."/>
            <person name="Skelly J."/>
            <person name="Guhlin J."/>
            <person name="Harrop T."/>
            <person name="Goldson S."/>
            <person name="Dearden P."/>
        </authorList>
    </citation>
    <scope>NUCLEOTIDE SEQUENCE</scope>
    <source>
        <strain evidence="2">Irish</strain>
        <tissue evidence="2">Whole body</tissue>
    </source>
</reference>
<gene>
    <name evidence="2" type="ORF">PV328_008384</name>
</gene>
<organism evidence="2 3">
    <name type="scientific">Microctonus aethiopoides</name>
    <dbReference type="NCBI Taxonomy" id="144406"/>
    <lineage>
        <taxon>Eukaryota</taxon>
        <taxon>Metazoa</taxon>
        <taxon>Ecdysozoa</taxon>
        <taxon>Arthropoda</taxon>
        <taxon>Hexapoda</taxon>
        <taxon>Insecta</taxon>
        <taxon>Pterygota</taxon>
        <taxon>Neoptera</taxon>
        <taxon>Endopterygota</taxon>
        <taxon>Hymenoptera</taxon>
        <taxon>Apocrita</taxon>
        <taxon>Ichneumonoidea</taxon>
        <taxon>Braconidae</taxon>
        <taxon>Euphorinae</taxon>
        <taxon>Microctonus</taxon>
    </lineage>
</organism>
<dbReference type="GO" id="GO:0003676">
    <property type="term" value="F:nucleic acid binding"/>
    <property type="evidence" value="ECO:0007669"/>
    <property type="project" value="InterPro"/>
</dbReference>
<dbReference type="Proteomes" id="UP001168990">
    <property type="component" value="Unassembled WGS sequence"/>
</dbReference>
<dbReference type="GO" id="GO:0004523">
    <property type="term" value="F:RNA-DNA hybrid ribonuclease activity"/>
    <property type="evidence" value="ECO:0007669"/>
    <property type="project" value="InterPro"/>
</dbReference>
<evidence type="ECO:0000313" key="2">
    <source>
        <dbReference type="EMBL" id="KAK0170546.1"/>
    </source>
</evidence>
<dbReference type="InterPro" id="IPR036397">
    <property type="entry name" value="RNaseH_sf"/>
</dbReference>
<accession>A0AA39KR60</accession>
<evidence type="ECO:0000313" key="3">
    <source>
        <dbReference type="Proteomes" id="UP001168990"/>
    </source>
</evidence>